<gene>
    <name evidence="1" type="ORF">EB796_024856</name>
</gene>
<comment type="caution">
    <text evidence="1">The sequence shown here is derived from an EMBL/GenBank/DDBJ whole genome shotgun (WGS) entry which is preliminary data.</text>
</comment>
<evidence type="ECO:0000313" key="1">
    <source>
        <dbReference type="EMBL" id="KAF6016839.1"/>
    </source>
</evidence>
<reference evidence="1" key="1">
    <citation type="submission" date="2020-06" db="EMBL/GenBank/DDBJ databases">
        <title>Draft genome of Bugula neritina, a colonial animal packing powerful symbionts and potential medicines.</title>
        <authorList>
            <person name="Rayko M."/>
        </authorList>
    </citation>
    <scope>NUCLEOTIDE SEQUENCE [LARGE SCALE GENOMIC DNA]</scope>
    <source>
        <strain evidence="1">Kwan_BN1</strain>
    </source>
</reference>
<organism evidence="1 2">
    <name type="scientific">Bugula neritina</name>
    <name type="common">Brown bryozoan</name>
    <name type="synonym">Sertularia neritina</name>
    <dbReference type="NCBI Taxonomy" id="10212"/>
    <lineage>
        <taxon>Eukaryota</taxon>
        <taxon>Metazoa</taxon>
        <taxon>Spiralia</taxon>
        <taxon>Lophotrochozoa</taxon>
        <taxon>Bryozoa</taxon>
        <taxon>Gymnolaemata</taxon>
        <taxon>Cheilostomatida</taxon>
        <taxon>Flustrina</taxon>
        <taxon>Buguloidea</taxon>
        <taxon>Bugulidae</taxon>
        <taxon>Bugula</taxon>
    </lineage>
</organism>
<name>A0A7J7ISC9_BUGNE</name>
<evidence type="ECO:0000313" key="2">
    <source>
        <dbReference type="Proteomes" id="UP000593567"/>
    </source>
</evidence>
<dbReference type="AlphaFoldDB" id="A0A7J7ISC9"/>
<dbReference type="EMBL" id="VXIV02003461">
    <property type="protein sequence ID" value="KAF6016839.1"/>
    <property type="molecule type" value="Genomic_DNA"/>
</dbReference>
<accession>A0A7J7ISC9</accession>
<proteinExistence type="predicted"/>
<dbReference type="Proteomes" id="UP000593567">
    <property type="component" value="Unassembled WGS sequence"/>
</dbReference>
<sequence>MLSVNIYLTWSLESVMRTTAGSKMRTVWHAHTVLSVCNVSYDVTPGNWYDSLSNELLAYTTQSSVH</sequence>
<keyword evidence="2" id="KW-1185">Reference proteome</keyword>
<protein>
    <submittedName>
        <fullName evidence="1">Uncharacterized protein</fullName>
    </submittedName>
</protein>